<evidence type="ECO:0000259" key="3">
    <source>
        <dbReference type="PROSITE" id="PS50238"/>
    </source>
</evidence>
<feature type="domain" description="Rho-GAP" evidence="3">
    <location>
        <begin position="221"/>
        <end position="429"/>
    </location>
</feature>
<protein>
    <recommendedName>
        <fullName evidence="3">Rho-GAP domain-containing protein</fullName>
    </recommendedName>
</protein>
<dbReference type="GO" id="GO:0005096">
    <property type="term" value="F:GTPase activator activity"/>
    <property type="evidence" value="ECO:0007669"/>
    <property type="project" value="UniProtKB-KW"/>
</dbReference>
<feature type="compositionally biased region" description="Low complexity" evidence="2">
    <location>
        <begin position="596"/>
        <end position="612"/>
    </location>
</feature>
<gene>
    <name evidence="4" type="ORF">V5799_005234</name>
</gene>
<reference evidence="4 5" key="1">
    <citation type="journal article" date="2023" name="Arcadia Sci">
        <title>De novo assembly of a long-read Amblyomma americanum tick genome.</title>
        <authorList>
            <person name="Chou S."/>
            <person name="Poskanzer K.E."/>
            <person name="Rollins M."/>
            <person name="Thuy-Boun P.S."/>
        </authorList>
    </citation>
    <scope>NUCLEOTIDE SEQUENCE [LARGE SCALE GENOMIC DNA]</scope>
    <source>
        <strain evidence="4">F_SG_1</strain>
        <tissue evidence="4">Salivary glands</tissue>
    </source>
</reference>
<feature type="region of interest" description="Disordered" evidence="2">
    <location>
        <begin position="1"/>
        <end position="32"/>
    </location>
</feature>
<dbReference type="InterPro" id="IPR037863">
    <property type="entry name" value="RHOGAP6/36"/>
</dbReference>
<evidence type="ECO:0000256" key="2">
    <source>
        <dbReference type="SAM" id="MobiDB-lite"/>
    </source>
</evidence>
<dbReference type="PROSITE" id="PS50238">
    <property type="entry name" value="RHOGAP"/>
    <property type="match status" value="1"/>
</dbReference>
<feature type="compositionally biased region" description="Basic and acidic residues" evidence="2">
    <location>
        <begin position="202"/>
        <end position="213"/>
    </location>
</feature>
<dbReference type="Pfam" id="PF00620">
    <property type="entry name" value="RhoGAP"/>
    <property type="match status" value="1"/>
</dbReference>
<evidence type="ECO:0000256" key="1">
    <source>
        <dbReference type="ARBA" id="ARBA00022468"/>
    </source>
</evidence>
<feature type="region of interest" description="Disordered" evidence="2">
    <location>
        <begin position="655"/>
        <end position="685"/>
    </location>
</feature>
<comment type="caution">
    <text evidence="4">The sequence shown here is derived from an EMBL/GenBank/DDBJ whole genome shotgun (WGS) entry which is preliminary data.</text>
</comment>
<feature type="compositionally biased region" description="Basic and acidic residues" evidence="2">
    <location>
        <begin position="631"/>
        <end position="640"/>
    </location>
</feature>
<accession>A0AAQ4DZU2</accession>
<evidence type="ECO:0000313" key="4">
    <source>
        <dbReference type="EMBL" id="KAK8767982.1"/>
    </source>
</evidence>
<dbReference type="Gene3D" id="1.10.555.10">
    <property type="entry name" value="Rho GTPase activation protein"/>
    <property type="match status" value="1"/>
</dbReference>
<evidence type="ECO:0000313" key="5">
    <source>
        <dbReference type="Proteomes" id="UP001321473"/>
    </source>
</evidence>
<dbReference type="Proteomes" id="UP001321473">
    <property type="component" value="Unassembled WGS sequence"/>
</dbReference>
<feature type="compositionally biased region" description="Low complexity" evidence="2">
    <location>
        <begin position="188"/>
        <end position="199"/>
    </location>
</feature>
<name>A0AAQ4DZU2_AMBAM</name>
<dbReference type="PANTHER" id="PTHR12635:SF7">
    <property type="entry name" value="RHO GTPASE ACTIVATING PROTEIN 6-RELATED"/>
    <property type="match status" value="1"/>
</dbReference>
<keyword evidence="5" id="KW-1185">Reference proteome</keyword>
<dbReference type="InterPro" id="IPR000198">
    <property type="entry name" value="RhoGAP_dom"/>
</dbReference>
<organism evidence="4 5">
    <name type="scientific">Amblyomma americanum</name>
    <name type="common">Lone star tick</name>
    <dbReference type="NCBI Taxonomy" id="6943"/>
    <lineage>
        <taxon>Eukaryota</taxon>
        <taxon>Metazoa</taxon>
        <taxon>Ecdysozoa</taxon>
        <taxon>Arthropoda</taxon>
        <taxon>Chelicerata</taxon>
        <taxon>Arachnida</taxon>
        <taxon>Acari</taxon>
        <taxon>Parasitiformes</taxon>
        <taxon>Ixodida</taxon>
        <taxon>Ixodoidea</taxon>
        <taxon>Ixodidae</taxon>
        <taxon>Amblyomminae</taxon>
        <taxon>Amblyomma</taxon>
    </lineage>
</organism>
<dbReference type="SMART" id="SM00324">
    <property type="entry name" value="RhoGAP"/>
    <property type="match status" value="1"/>
</dbReference>
<dbReference type="GO" id="GO:0007165">
    <property type="term" value="P:signal transduction"/>
    <property type="evidence" value="ECO:0007669"/>
    <property type="project" value="InterPro"/>
</dbReference>
<sequence length="710" mass="79482">MQQQQQQQQHAGRPSGRLSNVPRKLWRSRAKSQSRVSTLSVCSWSPEGCCRWRSRTGGRLTLRPTTLVALTEMEASGFRPLAVNRLQTIGLGCKVDIPRDDASEASAKLRRRPALLRKKAITTSFFESRKESDIPCGQVFGVGLQQVVQSDRQRFPDSTLAEPGPWSSGDLGPDVGAADSLSRRSDNASESSLSSLADLSIEDSRKDSVESLRHRSSTTDPGDDDVLTVHGPQVPRVVNCCLRYLENYGLNTVGIFRVSGSKRRVRQLREEFDSGREVHLDQERPQPHDVAQLLKEYLRDLPQPLLTRDLYLPFLYTQRVTERSKQLDILRQLVRLLPTHSRDTLWALLKFLSTVADHAVDTKSSAGQPLPGNKMDAHNLATMLGPNILRFSKTSEKDKFIVENLERAEERCDVILVVRQLIENYEELFKVSAEDLDSLYKRLLVESPEDLEILLRRRYYSAPGSQDDDGSDQVFDGANAEDEDEPEEELRTVVMRPMTTTHRGRERRVTTQQQDESVPFILITPEGRAERRPSASPRGTEGGDNDVEVSFTLKMPSAPDVPRYLGDAAAESAAVDRSSARPLRKPTHDASPPPSSAVQSSAAATAQQEEVTITIESPARKSKGSSRRFLTSKEKEDKAFKINKSKSASSILSFFSGSSDSRRDSGDSQAAPVAPSRAIPRRDSREVRFQTEKWRRCEIISSEHTDKKHK</sequence>
<feature type="region of interest" description="Disordered" evidence="2">
    <location>
        <begin position="461"/>
        <end position="489"/>
    </location>
</feature>
<dbReference type="PANTHER" id="PTHR12635">
    <property type="entry name" value="RHO-GTPASE-ACTIVATING PROTEIN 6 FAMILY MEMBER"/>
    <property type="match status" value="1"/>
</dbReference>
<dbReference type="EMBL" id="JARKHS020024681">
    <property type="protein sequence ID" value="KAK8767982.1"/>
    <property type="molecule type" value="Genomic_DNA"/>
</dbReference>
<feature type="compositionally biased region" description="Acidic residues" evidence="2">
    <location>
        <begin position="479"/>
        <end position="488"/>
    </location>
</feature>
<keyword evidence="1" id="KW-0343">GTPase activation</keyword>
<dbReference type="AlphaFoldDB" id="A0AAQ4DZU2"/>
<proteinExistence type="predicted"/>
<feature type="region of interest" description="Disordered" evidence="2">
    <location>
        <begin position="153"/>
        <end position="230"/>
    </location>
</feature>
<dbReference type="SUPFAM" id="SSF48350">
    <property type="entry name" value="GTPase activation domain, GAP"/>
    <property type="match status" value="1"/>
</dbReference>
<dbReference type="InterPro" id="IPR008936">
    <property type="entry name" value="Rho_GTPase_activation_prot"/>
</dbReference>
<feature type="region of interest" description="Disordered" evidence="2">
    <location>
        <begin position="501"/>
        <end position="642"/>
    </location>
</feature>